<keyword evidence="3" id="KW-0804">Transcription</keyword>
<accession>A0A1I1TYM8</accession>
<keyword evidence="2" id="KW-0238">DNA-binding</keyword>
<protein>
    <submittedName>
        <fullName evidence="7">Two-component system, response regulator YesN</fullName>
    </submittedName>
</protein>
<feature type="modified residue" description="4-aspartylphosphate" evidence="4">
    <location>
        <position position="55"/>
    </location>
</feature>
<dbReference type="SMART" id="SM00342">
    <property type="entry name" value="HTH_ARAC"/>
    <property type="match status" value="1"/>
</dbReference>
<dbReference type="OrthoDB" id="9794370at2"/>
<dbReference type="PRINTS" id="PR00032">
    <property type="entry name" value="HTHARAC"/>
</dbReference>
<evidence type="ECO:0000256" key="1">
    <source>
        <dbReference type="ARBA" id="ARBA00023015"/>
    </source>
</evidence>
<dbReference type="EMBL" id="FOMT01000001">
    <property type="protein sequence ID" value="SFD63579.1"/>
    <property type="molecule type" value="Genomic_DNA"/>
</dbReference>
<dbReference type="InterPro" id="IPR011006">
    <property type="entry name" value="CheY-like_superfamily"/>
</dbReference>
<dbReference type="AlphaFoldDB" id="A0A1I1TYM8"/>
<feature type="domain" description="HTH araC/xylS-type" evidence="5">
    <location>
        <begin position="448"/>
        <end position="546"/>
    </location>
</feature>
<evidence type="ECO:0000313" key="7">
    <source>
        <dbReference type="EMBL" id="SFD63579.1"/>
    </source>
</evidence>
<dbReference type="RefSeq" id="WP_091181170.1">
    <property type="nucleotide sequence ID" value="NZ_FOMT01000001.1"/>
</dbReference>
<proteinExistence type="predicted"/>
<dbReference type="STRING" id="1045775.SAMN05216378_0761"/>
<keyword evidence="1" id="KW-0805">Transcription regulation</keyword>
<keyword evidence="4" id="KW-0597">Phosphoprotein</keyword>
<dbReference type="Proteomes" id="UP000198855">
    <property type="component" value="Unassembled WGS sequence"/>
</dbReference>
<dbReference type="PROSITE" id="PS00041">
    <property type="entry name" value="HTH_ARAC_FAMILY_1"/>
    <property type="match status" value="1"/>
</dbReference>
<organism evidence="7 8">
    <name type="scientific">Paenibacillus catalpae</name>
    <dbReference type="NCBI Taxonomy" id="1045775"/>
    <lineage>
        <taxon>Bacteria</taxon>
        <taxon>Bacillati</taxon>
        <taxon>Bacillota</taxon>
        <taxon>Bacilli</taxon>
        <taxon>Bacillales</taxon>
        <taxon>Paenibacillaceae</taxon>
        <taxon>Paenibacillus</taxon>
    </lineage>
</organism>
<evidence type="ECO:0000256" key="2">
    <source>
        <dbReference type="ARBA" id="ARBA00023125"/>
    </source>
</evidence>
<dbReference type="Gene3D" id="3.40.50.2300">
    <property type="match status" value="1"/>
</dbReference>
<dbReference type="InterPro" id="IPR001789">
    <property type="entry name" value="Sig_transdc_resp-reg_receiver"/>
</dbReference>
<dbReference type="PANTHER" id="PTHR43280">
    <property type="entry name" value="ARAC-FAMILY TRANSCRIPTIONAL REGULATOR"/>
    <property type="match status" value="1"/>
</dbReference>
<dbReference type="SUPFAM" id="SSF46689">
    <property type="entry name" value="Homeodomain-like"/>
    <property type="match status" value="2"/>
</dbReference>
<evidence type="ECO:0000313" key="8">
    <source>
        <dbReference type="Proteomes" id="UP000198855"/>
    </source>
</evidence>
<evidence type="ECO:0000256" key="3">
    <source>
        <dbReference type="ARBA" id="ARBA00023163"/>
    </source>
</evidence>
<keyword evidence="8" id="KW-1185">Reference proteome</keyword>
<dbReference type="Pfam" id="PF12833">
    <property type="entry name" value="HTH_18"/>
    <property type="match status" value="1"/>
</dbReference>
<sequence>MYQLLIVDDEHLVVDSLAETINWEEIGIEQVYRAYSGKEALQVINTHVIDIVITDIRMPELSGLELIETIREANSRLKCIVHSGYADFNYAKQAMSSQVTEYLIKPASDEEIIQAVARMKDLLTAEWAELLTQKKVFAALKEQAPLLRANLLNDLIKGKRFGSEELQSKLEMLHIPMQGEDSIAIAVLRLEDGFSKFDSSSLALFEYAIFNIAEETFGAHFDLVAGKDSYDYLVLLIKMKASKAEKLAAYPDPEAQLSRLLEQTMLKLQENVRTFLKGKISVVISSWGILATDVSGLYQACVTTIRRSVGNDQDMFMTTGDNLTTGTAMRSINSLYETPTMMQILDMGQRDMTLSKLEAITSEMESNGLDSHEQLTEVFFQLGAAFAYAAHKNGKLLEELLGAAYEPFVSHKPFLSVKQLKEWALQVVGLFYEDMNQSMATAKNSSIQQIQRYINANLAEDVTLQKIADHIHMHPVYLSKIFKTETGENISEYIIRLKMEKAAYLLKQTDDRIYQICSKIGYQNPPYFIKLFKKFFGMTPQEYRDASGSIT</sequence>
<evidence type="ECO:0000259" key="6">
    <source>
        <dbReference type="PROSITE" id="PS50110"/>
    </source>
</evidence>
<dbReference type="GO" id="GO:0043565">
    <property type="term" value="F:sequence-specific DNA binding"/>
    <property type="evidence" value="ECO:0007669"/>
    <property type="project" value="InterPro"/>
</dbReference>
<dbReference type="PROSITE" id="PS50110">
    <property type="entry name" value="RESPONSE_REGULATORY"/>
    <property type="match status" value="1"/>
</dbReference>
<feature type="domain" description="Response regulatory" evidence="6">
    <location>
        <begin position="3"/>
        <end position="120"/>
    </location>
</feature>
<evidence type="ECO:0000259" key="5">
    <source>
        <dbReference type="PROSITE" id="PS01124"/>
    </source>
</evidence>
<reference evidence="8" key="1">
    <citation type="submission" date="2016-10" db="EMBL/GenBank/DDBJ databases">
        <authorList>
            <person name="Varghese N."/>
            <person name="Submissions S."/>
        </authorList>
    </citation>
    <scope>NUCLEOTIDE SEQUENCE [LARGE SCALE GENOMIC DNA]</scope>
    <source>
        <strain evidence="8">CGMCC 1.10784</strain>
    </source>
</reference>
<dbReference type="InterPro" id="IPR018062">
    <property type="entry name" value="HTH_AraC-typ_CS"/>
</dbReference>
<dbReference type="SUPFAM" id="SSF52172">
    <property type="entry name" value="CheY-like"/>
    <property type="match status" value="1"/>
</dbReference>
<dbReference type="InterPro" id="IPR009057">
    <property type="entry name" value="Homeodomain-like_sf"/>
</dbReference>
<gene>
    <name evidence="7" type="ORF">SAMN05216378_0761</name>
</gene>
<dbReference type="Gene3D" id="1.10.10.60">
    <property type="entry name" value="Homeodomain-like"/>
    <property type="match status" value="2"/>
</dbReference>
<dbReference type="GO" id="GO:0000160">
    <property type="term" value="P:phosphorelay signal transduction system"/>
    <property type="evidence" value="ECO:0007669"/>
    <property type="project" value="InterPro"/>
</dbReference>
<dbReference type="PROSITE" id="PS01124">
    <property type="entry name" value="HTH_ARAC_FAMILY_2"/>
    <property type="match status" value="1"/>
</dbReference>
<dbReference type="PANTHER" id="PTHR43280:SF2">
    <property type="entry name" value="HTH-TYPE TRANSCRIPTIONAL REGULATOR EXSA"/>
    <property type="match status" value="1"/>
</dbReference>
<name>A0A1I1TYM8_9BACL</name>
<dbReference type="GO" id="GO:0003700">
    <property type="term" value="F:DNA-binding transcription factor activity"/>
    <property type="evidence" value="ECO:0007669"/>
    <property type="project" value="InterPro"/>
</dbReference>
<dbReference type="Pfam" id="PF00072">
    <property type="entry name" value="Response_reg"/>
    <property type="match status" value="1"/>
</dbReference>
<dbReference type="CDD" id="cd17536">
    <property type="entry name" value="REC_YesN-like"/>
    <property type="match status" value="1"/>
</dbReference>
<dbReference type="InterPro" id="IPR018060">
    <property type="entry name" value="HTH_AraC"/>
</dbReference>
<evidence type="ECO:0000256" key="4">
    <source>
        <dbReference type="PROSITE-ProRule" id="PRU00169"/>
    </source>
</evidence>
<dbReference type="SMART" id="SM00448">
    <property type="entry name" value="REC"/>
    <property type="match status" value="1"/>
</dbReference>
<dbReference type="InterPro" id="IPR020449">
    <property type="entry name" value="Tscrpt_reg_AraC-type_HTH"/>
</dbReference>